<reference evidence="1" key="2">
    <citation type="journal article" date="2015" name="Fish Shellfish Immunol.">
        <title>Early steps in the European eel (Anguilla anguilla)-Vibrio vulnificus interaction in the gills: Role of the RtxA13 toxin.</title>
        <authorList>
            <person name="Callol A."/>
            <person name="Pajuelo D."/>
            <person name="Ebbesson L."/>
            <person name="Teles M."/>
            <person name="MacKenzie S."/>
            <person name="Amaro C."/>
        </authorList>
    </citation>
    <scope>NUCLEOTIDE SEQUENCE</scope>
</reference>
<reference evidence="1" key="1">
    <citation type="submission" date="2014-11" db="EMBL/GenBank/DDBJ databases">
        <authorList>
            <person name="Amaro Gonzalez C."/>
        </authorList>
    </citation>
    <scope>NUCLEOTIDE SEQUENCE</scope>
</reference>
<organism evidence="1">
    <name type="scientific">Anguilla anguilla</name>
    <name type="common">European freshwater eel</name>
    <name type="synonym">Muraena anguilla</name>
    <dbReference type="NCBI Taxonomy" id="7936"/>
    <lineage>
        <taxon>Eukaryota</taxon>
        <taxon>Metazoa</taxon>
        <taxon>Chordata</taxon>
        <taxon>Craniata</taxon>
        <taxon>Vertebrata</taxon>
        <taxon>Euteleostomi</taxon>
        <taxon>Actinopterygii</taxon>
        <taxon>Neopterygii</taxon>
        <taxon>Teleostei</taxon>
        <taxon>Anguilliformes</taxon>
        <taxon>Anguillidae</taxon>
        <taxon>Anguilla</taxon>
    </lineage>
</organism>
<accession>A0A0E9QE65</accession>
<proteinExistence type="predicted"/>
<sequence>MAVVPEIAGNQEWAVKLKIWGQLRTNAQKTAPLKLKMGTQLTRVRRPMRGI</sequence>
<dbReference type="AlphaFoldDB" id="A0A0E9QE65"/>
<protein>
    <submittedName>
        <fullName evidence="1">Uncharacterized protein</fullName>
    </submittedName>
</protein>
<dbReference type="EMBL" id="GBXM01093498">
    <property type="protein sequence ID" value="JAH15079.1"/>
    <property type="molecule type" value="Transcribed_RNA"/>
</dbReference>
<evidence type="ECO:0000313" key="1">
    <source>
        <dbReference type="EMBL" id="JAH15079.1"/>
    </source>
</evidence>
<name>A0A0E9QE65_ANGAN</name>